<evidence type="ECO:0000256" key="2">
    <source>
        <dbReference type="ARBA" id="ARBA00023125"/>
    </source>
</evidence>
<dbReference type="InterPro" id="IPR016032">
    <property type="entry name" value="Sig_transdc_resp-reg_C-effctor"/>
</dbReference>
<dbReference type="CDD" id="cd06170">
    <property type="entry name" value="LuxR_C_like"/>
    <property type="match status" value="1"/>
</dbReference>
<dbReference type="GO" id="GO:0006355">
    <property type="term" value="P:regulation of DNA-templated transcription"/>
    <property type="evidence" value="ECO:0007669"/>
    <property type="project" value="InterPro"/>
</dbReference>
<dbReference type="EMBL" id="QFQI01000001">
    <property type="protein sequence ID" value="PZQ63148.1"/>
    <property type="molecule type" value="Genomic_DNA"/>
</dbReference>
<keyword evidence="1" id="KW-0805">Transcription regulation</keyword>
<dbReference type="Gene3D" id="1.10.10.10">
    <property type="entry name" value="Winged helix-like DNA-binding domain superfamily/Winged helix DNA-binding domain"/>
    <property type="match status" value="1"/>
</dbReference>
<sequence>MEGILTGIIKQLREVSSLGLSTDVKASEEVDPDTKFDVNSAGALSSMALHASDAELSAALAHRFRKQPASSSQAGKAAADVALTSKERECLFWVGMGKTSFETGVIIGRSARTIEFHLANAVKKLGASNKVHAAMIAFTQDYL</sequence>
<reference evidence="5 6" key="1">
    <citation type="submission" date="2017-08" db="EMBL/GenBank/DDBJ databases">
        <title>Infants hospitalized years apart are colonized by the same room-sourced microbial strains.</title>
        <authorList>
            <person name="Brooks B."/>
            <person name="Olm M.R."/>
            <person name="Firek B.A."/>
            <person name="Baker R."/>
            <person name="Thomas B.C."/>
            <person name="Morowitz M.J."/>
            <person name="Banfield J.F."/>
        </authorList>
    </citation>
    <scope>NUCLEOTIDE SEQUENCE [LARGE SCALE GENOMIC DNA]</scope>
    <source>
        <strain evidence="5">S2_005_001_R1_22</strain>
    </source>
</reference>
<evidence type="ECO:0000259" key="4">
    <source>
        <dbReference type="PROSITE" id="PS50043"/>
    </source>
</evidence>
<dbReference type="PRINTS" id="PR00038">
    <property type="entry name" value="HTHLUXR"/>
</dbReference>
<evidence type="ECO:0000256" key="1">
    <source>
        <dbReference type="ARBA" id="ARBA00023015"/>
    </source>
</evidence>
<dbReference type="InterPro" id="IPR036388">
    <property type="entry name" value="WH-like_DNA-bd_sf"/>
</dbReference>
<gene>
    <name evidence="5" type="ORF">DI544_01095</name>
</gene>
<keyword evidence="2" id="KW-0238">DNA-binding</keyword>
<dbReference type="PANTHER" id="PTHR44688">
    <property type="entry name" value="DNA-BINDING TRANSCRIPTIONAL ACTIVATOR DEVR_DOSR"/>
    <property type="match status" value="1"/>
</dbReference>
<dbReference type="SUPFAM" id="SSF46894">
    <property type="entry name" value="C-terminal effector domain of the bipartite response regulators"/>
    <property type="match status" value="1"/>
</dbReference>
<accession>A0A2W5PF16</accession>
<dbReference type="Pfam" id="PF00196">
    <property type="entry name" value="GerE"/>
    <property type="match status" value="1"/>
</dbReference>
<dbReference type="InterPro" id="IPR000792">
    <property type="entry name" value="Tscrpt_reg_LuxR_C"/>
</dbReference>
<evidence type="ECO:0000313" key="5">
    <source>
        <dbReference type="EMBL" id="PZQ63148.1"/>
    </source>
</evidence>
<dbReference type="Proteomes" id="UP000249229">
    <property type="component" value="Unassembled WGS sequence"/>
</dbReference>
<organism evidence="5 6">
    <name type="scientific">Sphingomonas taxi</name>
    <dbReference type="NCBI Taxonomy" id="1549858"/>
    <lineage>
        <taxon>Bacteria</taxon>
        <taxon>Pseudomonadati</taxon>
        <taxon>Pseudomonadota</taxon>
        <taxon>Alphaproteobacteria</taxon>
        <taxon>Sphingomonadales</taxon>
        <taxon>Sphingomonadaceae</taxon>
        <taxon>Sphingomonas</taxon>
    </lineage>
</organism>
<dbReference type="PANTHER" id="PTHR44688:SF16">
    <property type="entry name" value="DNA-BINDING TRANSCRIPTIONAL ACTIVATOR DEVR_DOSR"/>
    <property type="match status" value="1"/>
</dbReference>
<comment type="caution">
    <text evidence="5">The sequence shown here is derived from an EMBL/GenBank/DDBJ whole genome shotgun (WGS) entry which is preliminary data.</text>
</comment>
<dbReference type="SMART" id="SM00421">
    <property type="entry name" value="HTH_LUXR"/>
    <property type="match status" value="1"/>
</dbReference>
<dbReference type="GO" id="GO:0003677">
    <property type="term" value="F:DNA binding"/>
    <property type="evidence" value="ECO:0007669"/>
    <property type="project" value="UniProtKB-KW"/>
</dbReference>
<protein>
    <recommendedName>
        <fullName evidence="4">HTH luxR-type domain-containing protein</fullName>
    </recommendedName>
</protein>
<evidence type="ECO:0000313" key="6">
    <source>
        <dbReference type="Proteomes" id="UP000249229"/>
    </source>
</evidence>
<proteinExistence type="predicted"/>
<feature type="domain" description="HTH luxR-type" evidence="4">
    <location>
        <begin position="76"/>
        <end position="141"/>
    </location>
</feature>
<evidence type="ECO:0000256" key="3">
    <source>
        <dbReference type="ARBA" id="ARBA00023163"/>
    </source>
</evidence>
<name>A0A2W5PF16_9SPHN</name>
<dbReference type="PROSITE" id="PS50043">
    <property type="entry name" value="HTH_LUXR_2"/>
    <property type="match status" value="1"/>
</dbReference>
<dbReference type="AlphaFoldDB" id="A0A2W5PF16"/>
<keyword evidence="3" id="KW-0804">Transcription</keyword>